<keyword evidence="7" id="KW-1185">Reference proteome</keyword>
<evidence type="ECO:0000256" key="4">
    <source>
        <dbReference type="ARBA" id="ARBA00022833"/>
    </source>
</evidence>
<comment type="caution">
    <text evidence="6">The sequence shown here is derived from an EMBL/GenBank/DDBJ whole genome shotgun (WGS) entry which is preliminary data.</text>
</comment>
<name>A0ABQ9EXV8_TEGGR</name>
<evidence type="ECO:0000313" key="6">
    <source>
        <dbReference type="EMBL" id="KAJ8309997.1"/>
    </source>
</evidence>
<accession>A0ABQ9EXV8</accession>
<dbReference type="InterPro" id="IPR052035">
    <property type="entry name" value="ZnF_BED_domain_contain"/>
</dbReference>
<evidence type="ECO:0000256" key="1">
    <source>
        <dbReference type="ARBA" id="ARBA00004123"/>
    </source>
</evidence>
<dbReference type="Proteomes" id="UP001217089">
    <property type="component" value="Unassembled WGS sequence"/>
</dbReference>
<evidence type="ECO:0000256" key="5">
    <source>
        <dbReference type="ARBA" id="ARBA00023242"/>
    </source>
</evidence>
<dbReference type="SUPFAM" id="SSF53098">
    <property type="entry name" value="Ribonuclease H-like"/>
    <property type="match status" value="1"/>
</dbReference>
<keyword evidence="4" id="KW-0862">Zinc</keyword>
<gene>
    <name evidence="6" type="ORF">KUTeg_011862</name>
</gene>
<protein>
    <recommendedName>
        <fullName evidence="8">Transposase</fullName>
    </recommendedName>
</protein>
<keyword evidence="2" id="KW-0479">Metal-binding</keyword>
<evidence type="ECO:0000313" key="7">
    <source>
        <dbReference type="Proteomes" id="UP001217089"/>
    </source>
</evidence>
<evidence type="ECO:0000256" key="3">
    <source>
        <dbReference type="ARBA" id="ARBA00022771"/>
    </source>
</evidence>
<dbReference type="InterPro" id="IPR012337">
    <property type="entry name" value="RNaseH-like_sf"/>
</dbReference>
<sequence length="182" mass="20678">MKCQVGRQSSNIWAYYEKKLISDIIQQSSVAQMTTDIWTSQATEGYLTLTLHYINHQWEYKNCVLATRETHTGINIVKEISAICDEFKIKHDTITGLVSDNASSIIVCAPELNVPHYRCFGHTLQLSVTGGSVIASQELKIRQKQMHIPENALIIDCVTSWHSTYDMFERLLQQFCSLCCAT</sequence>
<comment type="subcellular location">
    <subcellularLocation>
        <location evidence="1">Nucleus</location>
    </subcellularLocation>
</comment>
<evidence type="ECO:0000256" key="2">
    <source>
        <dbReference type="ARBA" id="ARBA00022723"/>
    </source>
</evidence>
<organism evidence="6 7">
    <name type="scientific">Tegillarca granosa</name>
    <name type="common">Malaysian cockle</name>
    <name type="synonym">Anadara granosa</name>
    <dbReference type="NCBI Taxonomy" id="220873"/>
    <lineage>
        <taxon>Eukaryota</taxon>
        <taxon>Metazoa</taxon>
        <taxon>Spiralia</taxon>
        <taxon>Lophotrochozoa</taxon>
        <taxon>Mollusca</taxon>
        <taxon>Bivalvia</taxon>
        <taxon>Autobranchia</taxon>
        <taxon>Pteriomorphia</taxon>
        <taxon>Arcoida</taxon>
        <taxon>Arcoidea</taxon>
        <taxon>Arcidae</taxon>
        <taxon>Tegillarca</taxon>
    </lineage>
</organism>
<keyword evidence="3" id="KW-0863">Zinc-finger</keyword>
<evidence type="ECO:0008006" key="8">
    <source>
        <dbReference type="Google" id="ProtNLM"/>
    </source>
</evidence>
<dbReference type="EMBL" id="JARBDR010000640">
    <property type="protein sequence ID" value="KAJ8309997.1"/>
    <property type="molecule type" value="Genomic_DNA"/>
</dbReference>
<keyword evidence="5" id="KW-0539">Nucleus</keyword>
<dbReference type="PANTHER" id="PTHR46481">
    <property type="entry name" value="ZINC FINGER BED DOMAIN-CONTAINING PROTEIN 4"/>
    <property type="match status" value="1"/>
</dbReference>
<dbReference type="PANTHER" id="PTHR46481:SF10">
    <property type="entry name" value="ZINC FINGER BED DOMAIN-CONTAINING PROTEIN 39"/>
    <property type="match status" value="1"/>
</dbReference>
<reference evidence="6 7" key="1">
    <citation type="submission" date="2022-12" db="EMBL/GenBank/DDBJ databases">
        <title>Chromosome-level genome of Tegillarca granosa.</title>
        <authorList>
            <person name="Kim J."/>
        </authorList>
    </citation>
    <scope>NUCLEOTIDE SEQUENCE [LARGE SCALE GENOMIC DNA]</scope>
    <source>
        <strain evidence="6">Teg-2019</strain>
        <tissue evidence="6">Adductor muscle</tissue>
    </source>
</reference>
<proteinExistence type="predicted"/>